<accession>A0A3R9XKM8</accession>
<sequence>MNKNQFLDILSKDLDCTKTKANTILNSVFKCIAHSLKDSNELRFIGFGSFKAKHTEAKEVKTPRGTIAKVPAQKRVSFSVGSEFKAIVNNK</sequence>
<dbReference type="SMART" id="SM00411">
    <property type="entry name" value="BHL"/>
    <property type="match status" value="1"/>
</dbReference>
<evidence type="ECO:0000256" key="1">
    <source>
        <dbReference type="ARBA" id="ARBA00010529"/>
    </source>
</evidence>
<dbReference type="PANTHER" id="PTHR33175:SF3">
    <property type="entry name" value="DNA-BINDING PROTEIN HU-BETA"/>
    <property type="match status" value="1"/>
</dbReference>
<dbReference type="SUPFAM" id="SSF47729">
    <property type="entry name" value="IHF-like DNA-binding proteins"/>
    <property type="match status" value="1"/>
</dbReference>
<gene>
    <name evidence="5" type="ORF">EIC27_05410</name>
</gene>
<evidence type="ECO:0000256" key="4">
    <source>
        <dbReference type="RuleBase" id="RU003939"/>
    </source>
</evidence>
<dbReference type="InterPro" id="IPR010992">
    <property type="entry name" value="IHF-like_DNA-bd_dom_sf"/>
</dbReference>
<evidence type="ECO:0000256" key="3">
    <source>
        <dbReference type="ARBA" id="ARBA00023125"/>
    </source>
</evidence>
<evidence type="ECO:0000313" key="5">
    <source>
        <dbReference type="EMBL" id="RST63425.1"/>
    </source>
</evidence>
<dbReference type="GO" id="GO:0003677">
    <property type="term" value="F:DNA binding"/>
    <property type="evidence" value="ECO:0007669"/>
    <property type="project" value="UniProtKB-KW"/>
</dbReference>
<dbReference type="EMBL" id="RXFM01000079">
    <property type="protein sequence ID" value="RST63425.1"/>
    <property type="molecule type" value="Genomic_DNA"/>
</dbReference>
<evidence type="ECO:0000256" key="2">
    <source>
        <dbReference type="ARBA" id="ARBA00023067"/>
    </source>
</evidence>
<dbReference type="OrthoDB" id="9799835at2"/>
<dbReference type="GO" id="GO:0030527">
    <property type="term" value="F:structural constituent of chromatin"/>
    <property type="evidence" value="ECO:0007669"/>
    <property type="project" value="InterPro"/>
</dbReference>
<reference evidence="6" key="1">
    <citation type="submission" date="2018-11" db="EMBL/GenBank/DDBJ databases">
        <title>Phylogenetic, genomic, and biogeographic characterization of a novel and ubiquitous marine invertebrate-associated Rickettsiales parasite, Candidatus Marinoinvertebrata rohwerii, gen. nov., sp. nov.</title>
        <authorList>
            <person name="Klinges J.G."/>
            <person name="Rosales S.M."/>
            <person name="Mcminds R."/>
            <person name="Shaver E.C."/>
            <person name="Shantz A."/>
            <person name="Peters E.C."/>
            <person name="Burkepile D.E."/>
            <person name="Silliman B.R."/>
            <person name="Vega Thurber R.L."/>
        </authorList>
    </citation>
    <scope>NUCLEOTIDE SEQUENCE [LARGE SCALE GENOMIC DNA]</scope>
    <source>
        <strain evidence="6">a_cerv_44</strain>
    </source>
</reference>
<dbReference type="GO" id="GO:0030261">
    <property type="term" value="P:chromosome condensation"/>
    <property type="evidence" value="ECO:0007669"/>
    <property type="project" value="UniProtKB-KW"/>
</dbReference>
<dbReference type="PANTHER" id="PTHR33175">
    <property type="entry name" value="DNA-BINDING PROTEIN HU"/>
    <property type="match status" value="1"/>
</dbReference>
<dbReference type="Proteomes" id="UP000279470">
    <property type="component" value="Unassembled WGS sequence"/>
</dbReference>
<protein>
    <recommendedName>
        <fullName evidence="7">HU family DNA-binding protein</fullName>
    </recommendedName>
</protein>
<organism evidence="5 6">
    <name type="scientific">Candidatus Aquarickettsia rohweri</name>
    <dbReference type="NCBI Taxonomy" id="2602574"/>
    <lineage>
        <taxon>Bacteria</taxon>
        <taxon>Pseudomonadati</taxon>
        <taxon>Pseudomonadota</taxon>
        <taxon>Alphaproteobacteria</taxon>
        <taxon>Rickettsiales</taxon>
        <taxon>Candidatus Midichloriaceae</taxon>
        <taxon>Candidatus Aquarickettsia</taxon>
    </lineage>
</organism>
<proteinExistence type="inferred from homology"/>
<dbReference type="Pfam" id="PF00216">
    <property type="entry name" value="Bac_DNA_binding"/>
    <property type="match status" value="1"/>
</dbReference>
<dbReference type="InterPro" id="IPR000119">
    <property type="entry name" value="Hist_DNA-bd"/>
</dbReference>
<comment type="similarity">
    <text evidence="1 4">Belongs to the bacterial histone-like protein family.</text>
</comment>
<name>A0A3R9XKM8_9RICK</name>
<dbReference type="Gene3D" id="4.10.520.10">
    <property type="entry name" value="IHF-like DNA-binding proteins"/>
    <property type="match status" value="1"/>
</dbReference>
<dbReference type="AlphaFoldDB" id="A0A3R9XKM8"/>
<evidence type="ECO:0000313" key="6">
    <source>
        <dbReference type="Proteomes" id="UP000279470"/>
    </source>
</evidence>
<keyword evidence="6" id="KW-1185">Reference proteome</keyword>
<evidence type="ECO:0008006" key="7">
    <source>
        <dbReference type="Google" id="ProtNLM"/>
    </source>
</evidence>
<keyword evidence="2" id="KW-0226">DNA condensation</keyword>
<comment type="caution">
    <text evidence="5">The sequence shown here is derived from an EMBL/GenBank/DDBJ whole genome shotgun (WGS) entry which is preliminary data.</text>
</comment>
<keyword evidence="3" id="KW-0238">DNA-binding</keyword>